<dbReference type="EMBL" id="BMAU01021279">
    <property type="protein sequence ID" value="GFY08024.1"/>
    <property type="molecule type" value="Genomic_DNA"/>
</dbReference>
<comment type="caution">
    <text evidence="1">The sequence shown here is derived from an EMBL/GenBank/DDBJ whole genome shotgun (WGS) entry which is preliminary data.</text>
</comment>
<evidence type="ECO:0000313" key="2">
    <source>
        <dbReference type="Proteomes" id="UP000887159"/>
    </source>
</evidence>
<proteinExistence type="predicted"/>
<protein>
    <submittedName>
        <fullName evidence="1">Uncharacterized protein</fullName>
    </submittedName>
</protein>
<dbReference type="AlphaFoldDB" id="A0A8X6S730"/>
<dbReference type="Proteomes" id="UP000887159">
    <property type="component" value="Unassembled WGS sequence"/>
</dbReference>
<name>A0A8X6S730_TRICX</name>
<organism evidence="1 2">
    <name type="scientific">Trichonephila clavipes</name>
    <name type="common">Golden silk orbweaver</name>
    <name type="synonym">Nephila clavipes</name>
    <dbReference type="NCBI Taxonomy" id="2585209"/>
    <lineage>
        <taxon>Eukaryota</taxon>
        <taxon>Metazoa</taxon>
        <taxon>Ecdysozoa</taxon>
        <taxon>Arthropoda</taxon>
        <taxon>Chelicerata</taxon>
        <taxon>Arachnida</taxon>
        <taxon>Araneae</taxon>
        <taxon>Araneomorphae</taxon>
        <taxon>Entelegynae</taxon>
        <taxon>Araneoidea</taxon>
        <taxon>Nephilidae</taxon>
        <taxon>Trichonephila</taxon>
    </lineage>
</organism>
<reference evidence="1" key="1">
    <citation type="submission" date="2020-08" db="EMBL/GenBank/DDBJ databases">
        <title>Multicomponent nature underlies the extraordinary mechanical properties of spider dragline silk.</title>
        <authorList>
            <person name="Kono N."/>
            <person name="Nakamura H."/>
            <person name="Mori M."/>
            <person name="Yoshida Y."/>
            <person name="Ohtoshi R."/>
            <person name="Malay A.D."/>
            <person name="Moran D.A.P."/>
            <person name="Tomita M."/>
            <person name="Numata K."/>
            <person name="Arakawa K."/>
        </authorList>
    </citation>
    <scope>NUCLEOTIDE SEQUENCE</scope>
</reference>
<sequence length="94" mass="10765">MAAFTSSLSLKHFPPRLCLIYRKKGGYLWEQGRACMVHGPKPSSQKIRLSPESFEKCEVLRYRGRAKHLLTAYRTVCFAMLFGASVELRSRLLS</sequence>
<accession>A0A8X6S730</accession>
<gene>
    <name evidence="1" type="ORF">TNCV_2580561</name>
</gene>
<keyword evidence="2" id="KW-1185">Reference proteome</keyword>
<evidence type="ECO:0000313" key="1">
    <source>
        <dbReference type="EMBL" id="GFY08024.1"/>
    </source>
</evidence>